<dbReference type="GO" id="GO:0036503">
    <property type="term" value="P:ERAD pathway"/>
    <property type="evidence" value="ECO:0007669"/>
    <property type="project" value="TreeGrafter"/>
</dbReference>
<dbReference type="InterPro" id="IPR016024">
    <property type="entry name" value="ARM-type_fold"/>
</dbReference>
<keyword evidence="2" id="KW-0963">Cytoplasm</keyword>
<feature type="domain" description="Proteasome component Ecm29 N-terminal" evidence="5">
    <location>
        <begin position="9"/>
        <end position="503"/>
    </location>
</feature>
<evidence type="ECO:0000259" key="5">
    <source>
        <dbReference type="Pfam" id="PF13001"/>
    </source>
</evidence>
<name>A0A4P6XP06_9ASCO</name>
<dbReference type="GO" id="GO:0000502">
    <property type="term" value="C:proteasome complex"/>
    <property type="evidence" value="ECO:0007669"/>
    <property type="project" value="UniProtKB-KW"/>
</dbReference>
<evidence type="ECO:0000256" key="2">
    <source>
        <dbReference type="ARBA" id="ARBA00022490"/>
    </source>
</evidence>
<dbReference type="GO" id="GO:0043248">
    <property type="term" value="P:proteasome assembly"/>
    <property type="evidence" value="ECO:0007669"/>
    <property type="project" value="InterPro"/>
</dbReference>
<organism evidence="7 8">
    <name type="scientific">Metschnikowia aff. pulcherrima</name>
    <dbReference type="NCBI Taxonomy" id="2163413"/>
    <lineage>
        <taxon>Eukaryota</taxon>
        <taxon>Fungi</taxon>
        <taxon>Dikarya</taxon>
        <taxon>Ascomycota</taxon>
        <taxon>Saccharomycotina</taxon>
        <taxon>Pichiomycetes</taxon>
        <taxon>Metschnikowiaceae</taxon>
        <taxon>Metschnikowia</taxon>
    </lineage>
</organism>
<keyword evidence="4 7" id="KW-0647">Proteasome</keyword>
<dbReference type="PANTHER" id="PTHR23346:SF19">
    <property type="entry name" value="PROTEASOME ADAPTER AND SCAFFOLD PROTEIN ECM29"/>
    <property type="match status" value="1"/>
</dbReference>
<dbReference type="InterPro" id="IPR011989">
    <property type="entry name" value="ARM-like"/>
</dbReference>
<keyword evidence="8" id="KW-1185">Reference proteome</keyword>
<dbReference type="InterPro" id="IPR024372">
    <property type="entry name" value="Ecm29_N"/>
</dbReference>
<evidence type="ECO:0000313" key="7">
    <source>
        <dbReference type="EMBL" id="QBM87521.1"/>
    </source>
</evidence>
<reference evidence="8" key="1">
    <citation type="submission" date="2019-03" db="EMBL/GenBank/DDBJ databases">
        <title>Snf2 controls pulcherriminic acid biosynthesis and connects pigmentation and antifungal activity of the yeast Metschnikowia pulcherrima.</title>
        <authorList>
            <person name="Gore-Lloyd D."/>
            <person name="Sumann I."/>
            <person name="Brachmann A.O."/>
            <person name="Schneeberger K."/>
            <person name="Ortiz-Merino R.A."/>
            <person name="Moreno-Beltran M."/>
            <person name="Schlaefli M."/>
            <person name="Kirner P."/>
            <person name="Santos Kron A."/>
            <person name="Wolfe K.H."/>
            <person name="Piel J."/>
            <person name="Ahrens C.H."/>
            <person name="Henk D."/>
            <person name="Freimoser F.M."/>
        </authorList>
    </citation>
    <scope>NUCLEOTIDE SEQUENCE [LARGE SCALE GENOMIC DNA]</scope>
    <source>
        <strain evidence="8">APC 1.2</strain>
    </source>
</reference>
<dbReference type="SUPFAM" id="SSF48371">
    <property type="entry name" value="ARM repeat"/>
    <property type="match status" value="3"/>
</dbReference>
<evidence type="ECO:0000256" key="1">
    <source>
        <dbReference type="ARBA" id="ARBA00004496"/>
    </source>
</evidence>
<sequence>MSGSELELVQKVDLRLALAESETQLETALALFLPPLLLKLASTDANVRQAVFSTVKNVFPRITAARGLRLPVKQLLDQAKAPQVPLGADPASVRLYLLLFLAKGIERLSTEEQMELVPEVIHGIGSAPVAAAARLFNILLKLLQGWTAPESGSPAYESMRQKLKFDENDADERFLTQKMANFFLLQPNVNSHPVQCPGLGVADAAFFTTDAGVAYKTYDELTGVKKRLLEFLKVGFANKHLAVPLLVASTDSLTAIAETAHARFKKLDFDANSTDFIETLVHLYLGSPPTVPPVKPQLQDRILGVLCKSTRIVSHEKITEISNMGLSSEYARLRQTAVAFVRKVTSAEPVVGPSTNVFNVSVAARLKEGISAEGWPQMDTSRITNYRAAITLRELQYEALGDVLRNAPLLWLHDLTYYRFLFESLAGEVSDLVPSLQSVLSGLSIHLPKLSEACKADLKLYLKSVLLSERPGNAAACKYLAVKHVTCTYPFSDAEARLLCVLGTIKENSLETREEAERGLHPYHFNMLRASNTADYTSSREYLGHESEAKFPAFAEMVAATESALQNEPIFKKAAARAIKFTLSVLVMQAVRGKSTVVAVDEDWDRRLDKALEVDEEVRRLLIAELETLLKTGDVAMHNDEDIAPSAVLKFLRLVFDGIYSQLFESSFSKPEHVSGSVFALLVSLSPLAIVGELSSTIPLQVQILQEKTLLPGDLRALSKTLSIIATHESNNISVALDLVAAFSKNLQSTSDKEKYISVTGHIFAKLALRLRIEECHTAAFDQYLSVVQDSISDIRLYDTCLDALSQLAIFGALGPQLHISTEVTCHLEKFIAVIELKLKSFHENSVLALSKLALALALTYDTHNSELLPIEQKVFDCHTSKQIEFVFTCGDALVVLAGGWLLKLLRQSLDVPGQAIGYMQDSTGRLGPILRHVLLATAQSKPALRRAGCIWLLALVQHLPHDPLIRESATEIHTAFMRFLADRDEMVQDAAARGLSLVYELGDADLKETLVKGLLRSFTDNNAATSLSSGSVDLDTQLFDKGVLKTHDSSVSTYKDVLSLAADVGDPGLVYKFMLMAKLNLLWTSRRGMAYGLGAIMLKASLAEMLTQNPRLGSRLIPKLYRYRHDPNTAVALAMDGIWASLVGDSPRVISDHFDDILREVLAGLGDREWRVRQASAVALNNLLQTQPLERYEARLDEIWNMSFRAMDDIKESVRKEGQALLKTLARTLIRSADLKLGTTGPISGQNGLKSAKILDKLIPLFMGTKGLLSDVEDVRNFALETVLRLCETGGPAIRKHVPELIAHFIELMLTLEPEVVNYLVLNADKYNLDSNAVDAQRLQSVGHSPMMDAIEKLMAQIDVNVMPEVVRCLKLAVTRAVGLPLKVCGSRVIVGLVTGKTALARDFGDALLAICVAQLGDRNTAVAHSYAVAAGHCCRLAGVDAIVDYSKEIQHMYLTGEDPKTRKLAAVASEAVGRHGGADQFERVAAAFLPLAYIGKHDGDADVAKAFDKEWVEYASGASAVRLYFHEIFTICDASIRSHDYTVRQTMARTIVDVCTALDSLLPAEILPLFNTVLEACKGKSWQGKELVFEALVTIAVKNARFLRENGDVLALVELTVRTEQKRRNKGYQLCVVLSVGKFIKEFPGNRDLVGEYIEVMRQVLTDDYVEDADLVSDGSPVQMEEFYLKYIRSVVDACPRDVFDECLFTFALELMTGFKNSGHEMSWRTCYSFNENFQALLNSWKSVDFAKHQLEMIAHAILILTTFTEMYKLEKNAIIFARNAKLSLDLFKRHNSQEHANQILEFVTRLSDNNVSSVVRNELEIAIA</sequence>
<evidence type="ECO:0000259" key="6">
    <source>
        <dbReference type="Pfam" id="PF24492"/>
    </source>
</evidence>
<keyword evidence="3" id="KW-0677">Repeat</keyword>
<accession>A0A4P6XP06</accession>
<dbReference type="Proteomes" id="UP000292447">
    <property type="component" value="Chromosome II"/>
</dbReference>
<dbReference type="GO" id="GO:0005737">
    <property type="term" value="C:cytoplasm"/>
    <property type="evidence" value="ECO:0007669"/>
    <property type="project" value="UniProtKB-SubCell"/>
</dbReference>
<evidence type="ECO:0000256" key="4">
    <source>
        <dbReference type="ARBA" id="ARBA00022942"/>
    </source>
</evidence>
<dbReference type="PANTHER" id="PTHR23346">
    <property type="entry name" value="TRANSLATIONAL ACTIVATOR GCN1-RELATED"/>
    <property type="match status" value="1"/>
</dbReference>
<comment type="subcellular location">
    <subcellularLocation>
        <location evidence="1">Cytoplasm</location>
    </subcellularLocation>
</comment>
<gene>
    <name evidence="7" type="primary">MPUL0B07270</name>
    <name evidence="7" type="ORF">METSCH_B07270</name>
</gene>
<dbReference type="EMBL" id="CP034457">
    <property type="protein sequence ID" value="QBM87521.1"/>
    <property type="molecule type" value="Genomic_DNA"/>
</dbReference>
<dbReference type="Pfam" id="PF13001">
    <property type="entry name" value="ECM29_N"/>
    <property type="match status" value="1"/>
</dbReference>
<protein>
    <submittedName>
        <fullName evidence="7">Proteasome component ECM29</fullName>
    </submittedName>
</protein>
<dbReference type="Pfam" id="PF24492">
    <property type="entry name" value="HEAT_ECM29"/>
    <property type="match status" value="1"/>
</dbReference>
<dbReference type="GO" id="GO:0005634">
    <property type="term" value="C:nucleus"/>
    <property type="evidence" value="ECO:0007669"/>
    <property type="project" value="TreeGrafter"/>
</dbReference>
<proteinExistence type="predicted"/>
<dbReference type="Pfam" id="PF23731">
    <property type="entry name" value="ARM_ECM29_C"/>
    <property type="match status" value="1"/>
</dbReference>
<evidence type="ECO:0000313" key="8">
    <source>
        <dbReference type="Proteomes" id="UP000292447"/>
    </source>
</evidence>
<dbReference type="STRING" id="2163413.A0A4P6XP06"/>
<evidence type="ECO:0000256" key="3">
    <source>
        <dbReference type="ARBA" id="ARBA00022737"/>
    </source>
</evidence>
<dbReference type="InterPro" id="IPR055443">
    <property type="entry name" value="HEAT_ECM29"/>
</dbReference>
<dbReference type="Gene3D" id="1.25.10.10">
    <property type="entry name" value="Leucine-rich Repeat Variant"/>
    <property type="match status" value="2"/>
</dbReference>
<feature type="domain" description="Proteasome adapter and scaffold protein ECM29 HEAT-repeat" evidence="6">
    <location>
        <begin position="1295"/>
        <end position="1456"/>
    </location>
</feature>
<dbReference type="GO" id="GO:0060090">
    <property type="term" value="F:molecular adaptor activity"/>
    <property type="evidence" value="ECO:0007669"/>
    <property type="project" value="InterPro"/>
</dbReference>